<proteinExistence type="predicted"/>
<evidence type="ECO:0000259" key="2">
    <source>
        <dbReference type="PROSITE" id="PS51064"/>
    </source>
</evidence>
<dbReference type="PANTHER" id="PTHR21258:SF62">
    <property type="entry name" value="INSULIN RECEPTOR SUBSTRATE 1"/>
    <property type="match status" value="1"/>
</dbReference>
<dbReference type="GO" id="GO:0005737">
    <property type="term" value="C:cytoplasm"/>
    <property type="evidence" value="ECO:0007669"/>
    <property type="project" value="TreeGrafter"/>
</dbReference>
<gene>
    <name evidence="3" type="ORF">LOD99_15681</name>
</gene>
<evidence type="ECO:0000313" key="4">
    <source>
        <dbReference type="Proteomes" id="UP001165289"/>
    </source>
</evidence>
<sequence length="298" mass="33970">MMKLMKKVMGGCVSAKTVQSNFPVTLINDITDKHISSGTLYINVAEISYFPSGKVEAEYIWPLKYVRRYGRDRKLFSFEAGRRCPRGEGNFTFLTNRAEEIFKLIEFNLKLNNKANNGQGSVSPASSIATTTCQESVTPQGTPTSPNMHNRNRGSPEQPKYINVEVKQGPPPRPVLPKYIEMQFEEESHSIPQLPLRTIKKTEYNKIDFNAINNQQIPKGFQADEFSTYVNSRQPNMITYVRLDMDQMNKEIVHPKEPKGPLHITPYTKIDVKRTIALEQTIKSQRINVERKSISGNL</sequence>
<dbReference type="Gene3D" id="2.30.29.30">
    <property type="entry name" value="Pleckstrin-homology domain (PH domain)/Phosphotyrosine-binding domain (PTB)"/>
    <property type="match status" value="1"/>
</dbReference>
<dbReference type="SMART" id="SM01244">
    <property type="entry name" value="IRS"/>
    <property type="match status" value="1"/>
</dbReference>
<feature type="domain" description="IRS-type PTB" evidence="2">
    <location>
        <begin position="14"/>
        <end position="119"/>
    </location>
</feature>
<dbReference type="InterPro" id="IPR050996">
    <property type="entry name" value="Docking_Protein_DOK"/>
</dbReference>
<dbReference type="Proteomes" id="UP001165289">
    <property type="component" value="Unassembled WGS sequence"/>
</dbReference>
<dbReference type="AlphaFoldDB" id="A0AAV7KD19"/>
<accession>A0AAV7KD19</accession>
<dbReference type="PANTHER" id="PTHR21258">
    <property type="entry name" value="DOCKING PROTEIN RELATED"/>
    <property type="match status" value="1"/>
</dbReference>
<reference evidence="3 4" key="1">
    <citation type="journal article" date="2023" name="BMC Biol.">
        <title>The compact genome of the sponge Oopsacas minuta (Hexactinellida) is lacking key metazoan core genes.</title>
        <authorList>
            <person name="Santini S."/>
            <person name="Schenkelaars Q."/>
            <person name="Jourda C."/>
            <person name="Duchesne M."/>
            <person name="Belahbib H."/>
            <person name="Rocher C."/>
            <person name="Selva M."/>
            <person name="Riesgo A."/>
            <person name="Vervoort M."/>
            <person name="Leys S.P."/>
            <person name="Kodjabachian L."/>
            <person name="Le Bivic A."/>
            <person name="Borchiellini C."/>
            <person name="Claverie J.M."/>
            <person name="Renard E."/>
        </authorList>
    </citation>
    <scope>NUCLEOTIDE SEQUENCE [LARGE SCALE GENOMIC DNA]</scope>
    <source>
        <strain evidence="3">SPO-2</strain>
    </source>
</reference>
<feature type="compositionally biased region" description="Polar residues" evidence="1">
    <location>
        <begin position="118"/>
        <end position="155"/>
    </location>
</feature>
<dbReference type="PROSITE" id="PS51064">
    <property type="entry name" value="IRS_PTB"/>
    <property type="match status" value="1"/>
</dbReference>
<evidence type="ECO:0000256" key="1">
    <source>
        <dbReference type="SAM" id="MobiDB-lite"/>
    </source>
</evidence>
<evidence type="ECO:0000313" key="3">
    <source>
        <dbReference type="EMBL" id="KAI6657964.1"/>
    </source>
</evidence>
<name>A0AAV7KD19_9METZ</name>
<dbReference type="Pfam" id="PF02174">
    <property type="entry name" value="IRS"/>
    <property type="match status" value="1"/>
</dbReference>
<comment type="caution">
    <text evidence="3">The sequence shown here is derived from an EMBL/GenBank/DDBJ whole genome shotgun (WGS) entry which is preliminary data.</text>
</comment>
<feature type="region of interest" description="Disordered" evidence="1">
    <location>
        <begin position="118"/>
        <end position="158"/>
    </location>
</feature>
<keyword evidence="4" id="KW-1185">Reference proteome</keyword>
<dbReference type="InterPro" id="IPR011993">
    <property type="entry name" value="PH-like_dom_sf"/>
</dbReference>
<dbReference type="EMBL" id="JAKMXF010000110">
    <property type="protein sequence ID" value="KAI6657964.1"/>
    <property type="molecule type" value="Genomic_DNA"/>
</dbReference>
<dbReference type="SMART" id="SM00310">
    <property type="entry name" value="PTBI"/>
    <property type="match status" value="1"/>
</dbReference>
<organism evidence="3 4">
    <name type="scientific">Oopsacas minuta</name>
    <dbReference type="NCBI Taxonomy" id="111878"/>
    <lineage>
        <taxon>Eukaryota</taxon>
        <taxon>Metazoa</taxon>
        <taxon>Porifera</taxon>
        <taxon>Hexactinellida</taxon>
        <taxon>Hexasterophora</taxon>
        <taxon>Lyssacinosida</taxon>
        <taxon>Leucopsacidae</taxon>
        <taxon>Oopsacas</taxon>
    </lineage>
</organism>
<dbReference type="SUPFAM" id="SSF50729">
    <property type="entry name" value="PH domain-like"/>
    <property type="match status" value="1"/>
</dbReference>
<protein>
    <submittedName>
        <fullName evidence="3">Docking protein 3</fullName>
    </submittedName>
</protein>
<dbReference type="GO" id="GO:0007169">
    <property type="term" value="P:cell surface receptor protein tyrosine kinase signaling pathway"/>
    <property type="evidence" value="ECO:0007669"/>
    <property type="project" value="TreeGrafter"/>
</dbReference>
<dbReference type="InterPro" id="IPR002404">
    <property type="entry name" value="IRS_PTB"/>
</dbReference>